<proteinExistence type="predicted"/>
<sequence>MANGMSTLQGLLRELDELQSRISSSLARESAVVAEIKQLRPDFNPPEPPYANLTDPARLRAQLDAAKHELGMTKRELDMADHELATERKMRQDLQSFLDDIRREAKEPFIIPGLLDAFLSISSLAAKIH</sequence>
<dbReference type="OrthoDB" id="3070390at2759"/>
<accession>A0A9W8M929</accession>
<reference evidence="2" key="1">
    <citation type="submission" date="2022-06" db="EMBL/GenBank/DDBJ databases">
        <title>Genome Sequence of Candolleomyces eurysporus.</title>
        <authorList>
            <person name="Buettner E."/>
        </authorList>
    </citation>
    <scope>NUCLEOTIDE SEQUENCE</scope>
    <source>
        <strain evidence="2">VTCC 930004</strain>
    </source>
</reference>
<evidence type="ECO:0000313" key="3">
    <source>
        <dbReference type="Proteomes" id="UP001140091"/>
    </source>
</evidence>
<feature type="coiled-coil region" evidence="1">
    <location>
        <begin position="1"/>
        <end position="28"/>
    </location>
</feature>
<name>A0A9W8M929_9AGAR</name>
<feature type="non-terminal residue" evidence="2">
    <location>
        <position position="1"/>
    </location>
</feature>
<dbReference type="EMBL" id="JANBPK010001357">
    <property type="protein sequence ID" value="KAJ2923345.1"/>
    <property type="molecule type" value="Genomic_DNA"/>
</dbReference>
<keyword evidence="1" id="KW-0175">Coiled coil</keyword>
<evidence type="ECO:0000256" key="1">
    <source>
        <dbReference type="SAM" id="Coils"/>
    </source>
</evidence>
<dbReference type="AlphaFoldDB" id="A0A9W8M929"/>
<comment type="caution">
    <text evidence="2">The sequence shown here is derived from an EMBL/GenBank/DDBJ whole genome shotgun (WGS) entry which is preliminary data.</text>
</comment>
<dbReference type="Proteomes" id="UP001140091">
    <property type="component" value="Unassembled WGS sequence"/>
</dbReference>
<evidence type="ECO:0000313" key="2">
    <source>
        <dbReference type="EMBL" id="KAJ2923345.1"/>
    </source>
</evidence>
<keyword evidence="3" id="KW-1185">Reference proteome</keyword>
<organism evidence="2 3">
    <name type="scientific">Candolleomyces eurysporus</name>
    <dbReference type="NCBI Taxonomy" id="2828524"/>
    <lineage>
        <taxon>Eukaryota</taxon>
        <taxon>Fungi</taxon>
        <taxon>Dikarya</taxon>
        <taxon>Basidiomycota</taxon>
        <taxon>Agaricomycotina</taxon>
        <taxon>Agaricomycetes</taxon>
        <taxon>Agaricomycetidae</taxon>
        <taxon>Agaricales</taxon>
        <taxon>Agaricineae</taxon>
        <taxon>Psathyrellaceae</taxon>
        <taxon>Candolleomyces</taxon>
    </lineage>
</organism>
<protein>
    <submittedName>
        <fullName evidence="2">Uncharacterized protein</fullName>
    </submittedName>
</protein>
<gene>
    <name evidence="2" type="ORF">H1R20_g13750</name>
</gene>